<comment type="caution">
    <text evidence="4">The sequence shown here is derived from an EMBL/GenBank/DDBJ whole genome shotgun (WGS) entry which is preliminary data.</text>
</comment>
<feature type="compositionally biased region" description="Basic and acidic residues" evidence="2">
    <location>
        <begin position="476"/>
        <end position="490"/>
    </location>
</feature>
<evidence type="ECO:0000256" key="2">
    <source>
        <dbReference type="SAM" id="MobiDB-lite"/>
    </source>
</evidence>
<feature type="region of interest" description="Disordered" evidence="2">
    <location>
        <begin position="465"/>
        <end position="495"/>
    </location>
</feature>
<dbReference type="InterPro" id="IPR032013">
    <property type="entry name" value="DUF4795"/>
</dbReference>
<dbReference type="Proteomes" id="UP000319801">
    <property type="component" value="Unassembled WGS sequence"/>
</dbReference>
<dbReference type="PANTHER" id="PTHR47080:SF1">
    <property type="entry name" value="CHROMOSOME 16 OPEN READING FRAME 96"/>
    <property type="match status" value="1"/>
</dbReference>
<protein>
    <submittedName>
        <fullName evidence="4">Glutamine-rich protein 2</fullName>
    </submittedName>
</protein>
<feature type="coiled-coil region" evidence="1">
    <location>
        <begin position="662"/>
        <end position="700"/>
    </location>
</feature>
<evidence type="ECO:0000313" key="5">
    <source>
        <dbReference type="Proteomes" id="UP000319801"/>
    </source>
</evidence>
<feature type="region of interest" description="Disordered" evidence="2">
    <location>
        <begin position="49"/>
        <end position="100"/>
    </location>
</feature>
<feature type="region of interest" description="Disordered" evidence="2">
    <location>
        <begin position="865"/>
        <end position="891"/>
    </location>
</feature>
<keyword evidence="1" id="KW-0175">Coiled coil</keyword>
<sequence length="957" mass="107279">MQMEESLRELLDLSIDSPDGGISYVNFKALRKLLHCIVQRLGTDIDTEDWGKTLDDRDVDASQLDEKDSESSEQQNAELGKPPSGTELSISSSDTTREERVSKCMSQIQSLLKKNQELKVVTNNLKKEMETLKDQFRQVSPVMGPMSSELGGDLDKAAETGRQSRDSICESEQQFDLQTADLRNAVQQLHEAVQNVRQDMQALKMEQRETLEKKMQDEELKDSVIRTGLSDTGEKINIPPTPRDSSTAVSDEAPSQISSAVGQHSETPASLLNAGHLQEMHKSLKAHPLVQSPESSELSEKLDIQSKDNISGNERQDMQTADHGNAVQQLFKEVQNVKKELLAIRIEQKRSSQKEMQDRELKDSVNRTGLLDTSEKINIPPTSEDSSTAVSDEAPSQISSGVGQYPETLASLQDVGHLQEMHKGLKARLERLEGEKENIQDQVNQLKTQLVQMVLADTNKISEMESLDISPESEDLDKSAETAFQSRDDTSGSEQQYDMQIADLRNFVQQLHKSVQNVKEELLAFKIEQIKTSEKGKKSKEPKDSVAGTGLPEDSSTDVSNEALSQISSGVEQNTGTSAGLPEVGHLQAMHTSLKSRVEHLEGERKHILDQVNQLKTQMIEIVKDTKKVYKTDPQVMGPESPELGAKLDKSAGTAIKSKGSISESEQQYDSQTADLRNAVQQLSKEVQNVKQELLALKMEQKRTFEKEMQDKTTELKSDMQGAIQKLQAELTKLHSTTSQQMERDMQEKIHIDHLYKAIKELEEKAEEEMNIAKGIKADMHTLETTVSTTTQQLNRMCQDLLSNTTGFEDNYHTVTKKIFRELKLNHNGIDHLQKQIVALQKAQSAENDNAAIVKKHIPVVPAMPSFPLRHPKKSVPSSNMGSERSLTETSIKQTREGDCQYEYNPNNNQLPATVGRKFRQISQYRQQQSEAELICIGTSCFKKEKQWIPEDSLPRT</sequence>
<dbReference type="Pfam" id="PF16043">
    <property type="entry name" value="DUF4795"/>
    <property type="match status" value="1"/>
</dbReference>
<feature type="compositionally biased region" description="Polar residues" evidence="2">
    <location>
        <begin position="876"/>
        <end position="891"/>
    </location>
</feature>
<dbReference type="AlphaFoldDB" id="A0A556U3L6"/>
<feature type="domain" description="DUF4795" evidence="3">
    <location>
        <begin position="712"/>
        <end position="841"/>
    </location>
</feature>
<feature type="coiled-coil region" evidence="1">
    <location>
        <begin position="415"/>
        <end position="456"/>
    </location>
</feature>
<feature type="coiled-coil region" evidence="1">
    <location>
        <begin position="752"/>
        <end position="779"/>
    </location>
</feature>
<feature type="region of interest" description="Disordered" evidence="2">
    <location>
        <begin position="533"/>
        <end position="562"/>
    </location>
</feature>
<feature type="compositionally biased region" description="Basic and acidic residues" evidence="2">
    <location>
        <begin position="533"/>
        <end position="544"/>
    </location>
</feature>
<accession>A0A556U3L6</accession>
<feature type="compositionally biased region" description="Polar residues" evidence="2">
    <location>
        <begin position="243"/>
        <end position="267"/>
    </location>
</feature>
<evidence type="ECO:0000259" key="3">
    <source>
        <dbReference type="Pfam" id="PF16043"/>
    </source>
</evidence>
<feature type="compositionally biased region" description="Basic and acidic residues" evidence="2">
    <location>
        <begin position="212"/>
        <end position="224"/>
    </location>
</feature>
<reference evidence="4 5" key="1">
    <citation type="journal article" date="2019" name="Genome Biol. Evol.">
        <title>Whole-Genome Sequencing of the Giant Devil Catfish, Bagarius yarrelli.</title>
        <authorList>
            <person name="Jiang W."/>
            <person name="Lv Y."/>
            <person name="Cheng L."/>
            <person name="Yang K."/>
            <person name="Chao B."/>
            <person name="Wang X."/>
            <person name="Li Y."/>
            <person name="Pan X."/>
            <person name="You X."/>
            <person name="Zhang Y."/>
            <person name="Yang J."/>
            <person name="Li J."/>
            <person name="Zhang X."/>
            <person name="Liu S."/>
            <person name="Sun C."/>
            <person name="Yang J."/>
            <person name="Shi Q."/>
        </authorList>
    </citation>
    <scope>NUCLEOTIDE SEQUENCE [LARGE SCALE GENOMIC DNA]</scope>
    <source>
        <strain evidence="4">JWS20170419001</strain>
        <tissue evidence="4">Muscle</tissue>
    </source>
</reference>
<name>A0A556U3L6_BAGYA</name>
<organism evidence="4 5">
    <name type="scientific">Bagarius yarrelli</name>
    <name type="common">Goonch</name>
    <name type="synonym">Bagrus yarrelli</name>
    <dbReference type="NCBI Taxonomy" id="175774"/>
    <lineage>
        <taxon>Eukaryota</taxon>
        <taxon>Metazoa</taxon>
        <taxon>Chordata</taxon>
        <taxon>Craniata</taxon>
        <taxon>Vertebrata</taxon>
        <taxon>Euteleostomi</taxon>
        <taxon>Actinopterygii</taxon>
        <taxon>Neopterygii</taxon>
        <taxon>Teleostei</taxon>
        <taxon>Ostariophysi</taxon>
        <taxon>Siluriformes</taxon>
        <taxon>Sisoridae</taxon>
        <taxon>Sisorinae</taxon>
        <taxon>Bagarius</taxon>
    </lineage>
</organism>
<dbReference type="EMBL" id="VCAZ01000044">
    <property type="protein sequence ID" value="TSM36114.1"/>
    <property type="molecule type" value="Genomic_DNA"/>
</dbReference>
<feature type="compositionally biased region" description="Polar residues" evidence="2">
    <location>
        <begin position="380"/>
        <end position="402"/>
    </location>
</feature>
<evidence type="ECO:0000256" key="1">
    <source>
        <dbReference type="SAM" id="Coils"/>
    </source>
</evidence>
<feature type="compositionally biased region" description="Basic and acidic residues" evidence="2">
    <location>
        <begin position="49"/>
        <end position="70"/>
    </location>
</feature>
<dbReference type="OrthoDB" id="5981048at2759"/>
<proteinExistence type="predicted"/>
<dbReference type="PANTHER" id="PTHR47080">
    <property type="entry name" value="CHROMOSOME 16 OPEN READING FRAME 96"/>
    <property type="match status" value="1"/>
</dbReference>
<feature type="coiled-coil region" evidence="1">
    <location>
        <begin position="108"/>
        <end position="135"/>
    </location>
</feature>
<gene>
    <name evidence="4" type="ORF">Baya_8247</name>
</gene>
<feature type="region of interest" description="Disordered" evidence="2">
    <location>
        <begin position="349"/>
        <end position="404"/>
    </location>
</feature>
<evidence type="ECO:0000313" key="4">
    <source>
        <dbReference type="EMBL" id="TSM36114.1"/>
    </source>
</evidence>
<feature type="region of interest" description="Disordered" evidence="2">
    <location>
        <begin position="212"/>
        <end position="267"/>
    </location>
</feature>
<keyword evidence="5" id="KW-1185">Reference proteome</keyword>
<feature type="compositionally biased region" description="Basic and acidic residues" evidence="2">
    <location>
        <begin position="349"/>
        <end position="365"/>
    </location>
</feature>